<accession>A0A370DCK1</accession>
<gene>
    <name evidence="2" type="ORF">DIZ80_09965</name>
</gene>
<dbReference type="GO" id="GO:0019867">
    <property type="term" value="C:outer membrane"/>
    <property type="evidence" value="ECO:0007669"/>
    <property type="project" value="InterPro"/>
</dbReference>
<dbReference type="InterPro" id="IPR011250">
    <property type="entry name" value="OMP/PagP_B-barrel"/>
</dbReference>
<dbReference type="PANTHER" id="PTHR36920:SF1">
    <property type="entry name" value="OUTER MEMBRANE PROTEIN W"/>
    <property type="match status" value="1"/>
</dbReference>
<dbReference type="SUPFAM" id="SSF56925">
    <property type="entry name" value="OMPA-like"/>
    <property type="match status" value="1"/>
</dbReference>
<feature type="signal peptide" evidence="1">
    <location>
        <begin position="1"/>
        <end position="28"/>
    </location>
</feature>
<dbReference type="Gene3D" id="2.40.160.20">
    <property type="match status" value="1"/>
</dbReference>
<dbReference type="Pfam" id="PF03922">
    <property type="entry name" value="OmpW"/>
    <property type="match status" value="1"/>
</dbReference>
<evidence type="ECO:0000256" key="1">
    <source>
        <dbReference type="SAM" id="SignalP"/>
    </source>
</evidence>
<comment type="caution">
    <text evidence="2">The sequence shown here is derived from an EMBL/GenBank/DDBJ whole genome shotgun (WGS) entry which is preliminary data.</text>
</comment>
<dbReference type="InterPro" id="IPR005618">
    <property type="entry name" value="OMPW"/>
</dbReference>
<keyword evidence="1" id="KW-0732">Signal</keyword>
<sequence length="225" mass="24489">MKQQKTLSIAILTSLGLSLGAASFSAQAIQEGDMFMRVTATQVTPSSSSTGFENAPTVIPQAEDSTKPGFTFVYMMSNNIGFEVLAALPFEHDVIVDGIGLVGSTKQLPPTISVQYYFNPSQKFRPYVGIGLNYTTFFNDNFTQATADLVNSLDPANTMAPDLEIDDSFGLAAQIGFDYDLDDKWFVSADVRYINIETEAHNDFLGKSDIDINPTVVSVGLGYKF</sequence>
<dbReference type="Proteomes" id="UP000254266">
    <property type="component" value="Unassembled WGS sequence"/>
</dbReference>
<keyword evidence="3" id="KW-1185">Reference proteome</keyword>
<dbReference type="AlphaFoldDB" id="A0A370DCK1"/>
<dbReference type="PANTHER" id="PTHR36920">
    <property type="match status" value="1"/>
</dbReference>
<evidence type="ECO:0000313" key="2">
    <source>
        <dbReference type="EMBL" id="RDH82601.1"/>
    </source>
</evidence>
<dbReference type="GO" id="GO:0055085">
    <property type="term" value="P:transmembrane transport"/>
    <property type="evidence" value="ECO:0007669"/>
    <property type="project" value="TreeGrafter"/>
</dbReference>
<evidence type="ECO:0000313" key="3">
    <source>
        <dbReference type="Proteomes" id="UP000254266"/>
    </source>
</evidence>
<name>A0A370DCK1_9GAMM</name>
<protein>
    <submittedName>
        <fullName evidence="2">Outer membrane protein OmpW</fullName>
    </submittedName>
</protein>
<organism evidence="2 3">
    <name type="scientific">endosymbiont of Galathealinum brachiosum</name>
    <dbReference type="NCBI Taxonomy" id="2200906"/>
    <lineage>
        <taxon>Bacteria</taxon>
        <taxon>Pseudomonadati</taxon>
        <taxon>Pseudomonadota</taxon>
        <taxon>Gammaproteobacteria</taxon>
        <taxon>sulfur-oxidizing symbionts</taxon>
    </lineage>
</organism>
<dbReference type="EMBL" id="QFXC01000011">
    <property type="protein sequence ID" value="RDH82601.1"/>
    <property type="molecule type" value="Genomic_DNA"/>
</dbReference>
<reference evidence="2 3" key="1">
    <citation type="journal article" date="2018" name="ISME J.">
        <title>Endosymbiont genomes yield clues of tubeworm success.</title>
        <authorList>
            <person name="Li Y."/>
            <person name="Liles M.R."/>
            <person name="Halanych K.M."/>
        </authorList>
    </citation>
    <scope>NUCLEOTIDE SEQUENCE [LARGE SCALE GENOMIC DNA]</scope>
    <source>
        <strain evidence="2">A1464</strain>
    </source>
</reference>
<proteinExistence type="predicted"/>
<feature type="chain" id="PRO_5016778782" evidence="1">
    <location>
        <begin position="29"/>
        <end position="225"/>
    </location>
</feature>